<organism evidence="1 2">
    <name type="scientific">Leptogranulimonas caecicola</name>
    <dbReference type="NCBI Taxonomy" id="2894156"/>
    <lineage>
        <taxon>Bacteria</taxon>
        <taxon>Bacillati</taxon>
        <taxon>Actinomycetota</taxon>
        <taxon>Coriobacteriia</taxon>
        <taxon>Coriobacteriales</taxon>
        <taxon>Kribbibacteriaceae</taxon>
        <taxon>Leptogranulimonas</taxon>
    </lineage>
</organism>
<dbReference type="AlphaFoldDB" id="A0AAU9CGB8"/>
<gene>
    <name evidence="1" type="ORF">ATTO_11590</name>
</gene>
<name>A0AAU9CGB8_9ACTN</name>
<evidence type="ECO:0008006" key="3">
    <source>
        <dbReference type="Google" id="ProtNLM"/>
    </source>
</evidence>
<dbReference type="InterPro" id="IPR007438">
    <property type="entry name" value="DUF488"/>
</dbReference>
<dbReference type="Proteomes" id="UP001431186">
    <property type="component" value="Chromosome"/>
</dbReference>
<dbReference type="RefSeq" id="WP_265591327.1">
    <property type="nucleotide sequence ID" value="NZ_AP025285.1"/>
</dbReference>
<dbReference type="Pfam" id="PF04343">
    <property type="entry name" value="DUF488"/>
    <property type="match status" value="1"/>
</dbReference>
<dbReference type="EMBL" id="AP025285">
    <property type="protein sequence ID" value="BDC91287.1"/>
    <property type="molecule type" value="Genomic_DNA"/>
</dbReference>
<evidence type="ECO:0000313" key="2">
    <source>
        <dbReference type="Proteomes" id="UP001431186"/>
    </source>
</evidence>
<proteinExistence type="predicted"/>
<evidence type="ECO:0000313" key="1">
    <source>
        <dbReference type="EMBL" id="BDC91287.1"/>
    </source>
</evidence>
<sequence length="144" mass="16213">MSQTFMTLSAYETSAEDFFTKLIDAKIDLLVDVRLHNTNQLCGFTKERDLAYFVKTIVGAAYAHDVDLAPTTDLLEPYLHHHIDFDEYASGYKALIDSRGSLADFSTKYGQYQNIAILGTATHKRRSHAEVLAELLTEKPKATH</sequence>
<keyword evidence="2" id="KW-1185">Reference proteome</keyword>
<protein>
    <recommendedName>
        <fullName evidence="3">DUF488 domain-containing protein</fullName>
    </recommendedName>
</protein>
<accession>A0AAU9CGB8</accession>
<dbReference type="KEGG" id="lcal:ATTO_11590"/>
<reference evidence="1" key="1">
    <citation type="submission" date="2021-11" db="EMBL/GenBank/DDBJ databases">
        <title>Complete genome sequence of Atopobiaceae bacterium TOC12.</title>
        <authorList>
            <person name="Morinaga K."/>
            <person name="Kusada H."/>
            <person name="Tamaki H."/>
        </authorList>
    </citation>
    <scope>NUCLEOTIDE SEQUENCE</scope>
    <source>
        <strain evidence="1">TOC12</strain>
    </source>
</reference>